<comment type="caution">
    <text evidence="5">The sequence shown here is derived from an EMBL/GenBank/DDBJ whole genome shotgun (WGS) entry which is preliminary data.</text>
</comment>
<sequence length="246" mass="28537">MFHFFSRKKFLVDSLKDFVDIHNHILPGIDDGAKTVADSIELIKEFSAIGIHKFIATPHIMHNYYPNDYESIHKAKGKLLDGLLQEKMTDITLDVAAEHMIDANFEILLDQKQVMPIRNKYLLIEMSYLQPAINFDQAVLKVTSNRYFPILAHPERYNFLHINSSKYKAYKQQGVQFQMNLLSLGEFYGKDVQKKAFKILENGLMDYVATDVHNLSQLKALKEIQLSNKQLKLLLPVIENTIKEFY</sequence>
<evidence type="ECO:0000256" key="1">
    <source>
        <dbReference type="ARBA" id="ARBA00005750"/>
    </source>
</evidence>
<accession>A0ABW5VFS1</accession>
<protein>
    <recommendedName>
        <fullName evidence="2">protein-tyrosine-phosphatase</fullName>
        <ecNumber evidence="2">3.1.3.48</ecNumber>
    </recommendedName>
</protein>
<dbReference type="EMBL" id="JBHUOK010000030">
    <property type="protein sequence ID" value="MFD2790539.1"/>
    <property type="molecule type" value="Genomic_DNA"/>
</dbReference>
<evidence type="ECO:0000256" key="3">
    <source>
        <dbReference type="ARBA" id="ARBA00022801"/>
    </source>
</evidence>
<dbReference type="InterPro" id="IPR016195">
    <property type="entry name" value="Pol/histidinol_Pase-like"/>
</dbReference>
<dbReference type="PIRSF" id="PIRSF016557">
    <property type="entry name" value="Caps_synth_CpsB"/>
    <property type="match status" value="1"/>
</dbReference>
<evidence type="ECO:0000313" key="6">
    <source>
        <dbReference type="Proteomes" id="UP001597532"/>
    </source>
</evidence>
<evidence type="ECO:0000256" key="2">
    <source>
        <dbReference type="ARBA" id="ARBA00013064"/>
    </source>
</evidence>
<dbReference type="SUPFAM" id="SSF89550">
    <property type="entry name" value="PHP domain-like"/>
    <property type="match status" value="1"/>
</dbReference>
<evidence type="ECO:0000313" key="5">
    <source>
        <dbReference type="EMBL" id="MFD2790539.1"/>
    </source>
</evidence>
<dbReference type="PANTHER" id="PTHR39181">
    <property type="entry name" value="TYROSINE-PROTEIN PHOSPHATASE YWQE"/>
    <property type="match status" value="1"/>
</dbReference>
<keyword evidence="6" id="KW-1185">Reference proteome</keyword>
<proteinExistence type="inferred from homology"/>
<evidence type="ECO:0000256" key="4">
    <source>
        <dbReference type="ARBA" id="ARBA00051722"/>
    </source>
</evidence>
<dbReference type="InterPro" id="IPR016667">
    <property type="entry name" value="Caps_polysacc_synth_CpsB/CapC"/>
</dbReference>
<keyword evidence="3" id="KW-0378">Hydrolase</keyword>
<dbReference type="Gene3D" id="3.20.20.140">
    <property type="entry name" value="Metal-dependent hydrolases"/>
    <property type="match status" value="1"/>
</dbReference>
<dbReference type="RefSeq" id="WP_251806755.1">
    <property type="nucleotide sequence ID" value="NZ_CP166679.1"/>
</dbReference>
<reference evidence="6" key="1">
    <citation type="journal article" date="2019" name="Int. J. Syst. Evol. Microbiol.">
        <title>The Global Catalogue of Microorganisms (GCM) 10K type strain sequencing project: providing services to taxonomists for standard genome sequencing and annotation.</title>
        <authorList>
            <consortium name="The Broad Institute Genomics Platform"/>
            <consortium name="The Broad Institute Genome Sequencing Center for Infectious Disease"/>
            <person name="Wu L."/>
            <person name="Ma J."/>
        </authorList>
    </citation>
    <scope>NUCLEOTIDE SEQUENCE [LARGE SCALE GENOMIC DNA]</scope>
    <source>
        <strain evidence="6">KCTC 52924</strain>
    </source>
</reference>
<gene>
    <name evidence="5" type="ORF">ACFS1K_12270</name>
</gene>
<dbReference type="EC" id="3.1.3.48" evidence="2"/>
<comment type="similarity">
    <text evidence="1">Belongs to the metallo-dependent hydrolases superfamily. CpsB/CapC family.</text>
</comment>
<organism evidence="5 6">
    <name type="scientific">Arenibacter antarcticus</name>
    <dbReference type="NCBI Taxonomy" id="2040469"/>
    <lineage>
        <taxon>Bacteria</taxon>
        <taxon>Pseudomonadati</taxon>
        <taxon>Bacteroidota</taxon>
        <taxon>Flavobacteriia</taxon>
        <taxon>Flavobacteriales</taxon>
        <taxon>Flavobacteriaceae</taxon>
        <taxon>Arenibacter</taxon>
    </lineage>
</organism>
<dbReference type="PANTHER" id="PTHR39181:SF1">
    <property type="entry name" value="TYROSINE-PROTEIN PHOSPHATASE YWQE"/>
    <property type="match status" value="1"/>
</dbReference>
<dbReference type="Pfam" id="PF19567">
    <property type="entry name" value="CpsB_CapC"/>
    <property type="match status" value="1"/>
</dbReference>
<name>A0ABW5VFS1_9FLAO</name>
<dbReference type="Proteomes" id="UP001597532">
    <property type="component" value="Unassembled WGS sequence"/>
</dbReference>
<comment type="catalytic activity">
    <reaction evidence="4">
        <text>O-phospho-L-tyrosyl-[protein] + H2O = L-tyrosyl-[protein] + phosphate</text>
        <dbReference type="Rhea" id="RHEA:10684"/>
        <dbReference type="Rhea" id="RHEA-COMP:10136"/>
        <dbReference type="Rhea" id="RHEA-COMP:20101"/>
        <dbReference type="ChEBI" id="CHEBI:15377"/>
        <dbReference type="ChEBI" id="CHEBI:43474"/>
        <dbReference type="ChEBI" id="CHEBI:46858"/>
        <dbReference type="ChEBI" id="CHEBI:61978"/>
        <dbReference type="EC" id="3.1.3.48"/>
    </reaction>
</comment>